<organism evidence="2 3">
    <name type="scientific">Thioploca ingrica</name>
    <dbReference type="NCBI Taxonomy" id="40754"/>
    <lineage>
        <taxon>Bacteria</taxon>
        <taxon>Pseudomonadati</taxon>
        <taxon>Pseudomonadota</taxon>
        <taxon>Gammaproteobacteria</taxon>
        <taxon>Thiotrichales</taxon>
        <taxon>Thiotrichaceae</taxon>
        <taxon>Thioploca</taxon>
    </lineage>
</organism>
<dbReference type="KEGG" id="tig:THII_1043"/>
<name>A0A090AK36_9GAMM</name>
<dbReference type="SUPFAM" id="SSF158544">
    <property type="entry name" value="GspK insert domain-like"/>
    <property type="match status" value="1"/>
</dbReference>
<dbReference type="Proteomes" id="UP000031623">
    <property type="component" value="Chromosome"/>
</dbReference>
<gene>
    <name evidence="2" type="ORF">THII_1043</name>
</gene>
<reference evidence="2 3" key="1">
    <citation type="journal article" date="2014" name="ISME J.">
        <title>Ecophysiology of Thioploca ingrica as revealed by the complete genome sequence supplemented with proteomic evidence.</title>
        <authorList>
            <person name="Kojima H."/>
            <person name="Ogura Y."/>
            <person name="Yamamoto N."/>
            <person name="Togashi T."/>
            <person name="Mori H."/>
            <person name="Watanabe T."/>
            <person name="Nemoto F."/>
            <person name="Kurokawa K."/>
            <person name="Hayashi T."/>
            <person name="Fukui M."/>
        </authorList>
    </citation>
    <scope>NUCLEOTIDE SEQUENCE [LARGE SCALE GENOMIC DNA]</scope>
</reference>
<proteinExistence type="predicted"/>
<dbReference type="InterPro" id="IPR038072">
    <property type="entry name" value="GspK_central_sf"/>
</dbReference>
<dbReference type="AlphaFoldDB" id="A0A090AK36"/>
<protein>
    <recommendedName>
        <fullName evidence="1">T2SS protein K first SAM-like domain-containing protein</fullName>
    </recommendedName>
</protein>
<evidence type="ECO:0000313" key="3">
    <source>
        <dbReference type="Proteomes" id="UP000031623"/>
    </source>
</evidence>
<evidence type="ECO:0000259" key="1">
    <source>
        <dbReference type="Pfam" id="PF21687"/>
    </source>
</evidence>
<dbReference type="OrthoDB" id="6388271at2"/>
<feature type="domain" description="T2SS protein K first SAM-like" evidence="1">
    <location>
        <begin position="167"/>
        <end position="237"/>
    </location>
</feature>
<keyword evidence="3" id="KW-1185">Reference proteome</keyword>
<accession>A0A090AK36</accession>
<evidence type="ECO:0000313" key="2">
    <source>
        <dbReference type="EMBL" id="BAP55340.1"/>
    </source>
</evidence>
<dbReference type="Pfam" id="PF21687">
    <property type="entry name" value="T2SSK_1st"/>
    <property type="match status" value="1"/>
</dbReference>
<dbReference type="InterPro" id="IPR049031">
    <property type="entry name" value="T2SSK_SAM-like_1st"/>
</dbReference>
<dbReference type="STRING" id="40754.THII_1043"/>
<dbReference type="EMBL" id="AP014633">
    <property type="protein sequence ID" value="BAP55340.1"/>
    <property type="molecule type" value="Genomic_DNA"/>
</dbReference>
<dbReference type="Gene3D" id="1.10.40.60">
    <property type="entry name" value="EpsJ-like"/>
    <property type="match status" value="1"/>
</dbReference>
<sequence length="389" mass="44266">MVMQQSQTGFVLVMTLWVLVILTLAASSFAVWTQRTIERVQTRQTDLQGEIDMYNTQATLIYLLTTQRFTIAGVTISKAVAQEKPPVSLENLADDSKTLEEIMDEFVAMQKQQKQQQNNPAIFGDEDNDTILSDGTEIALDDQPYFGYGKAYFALQDEGGLLNLQLETETVLTRLLSLFGIENELQAPLIAKFNDYIDSDDLHRLNGAEAYHYEERHLPPPRNHFLLHPLEIYRVLDWSDQKNLWKNDQLGQITTVTVAAHPNFNTAPSLVLQAAYNLNELAAERLIKIRQSLPFYTLTTVTQIAGMPPEVDPFETNFFPAQALRLTLWYEGARYMRQAYIRLTHTFDGNKPWQVDANLQLTLLPYYIQTSPAHAPTILFDSTLSAKTL</sequence>
<dbReference type="HOGENOM" id="CLU_815435_0_0_6"/>